<dbReference type="InterPro" id="IPR008250">
    <property type="entry name" value="ATPase_P-typ_transduc_dom_A_sf"/>
</dbReference>
<dbReference type="NCBIfam" id="TIGR01512">
    <property type="entry name" value="ATPase-IB2_Cd"/>
    <property type="match status" value="1"/>
</dbReference>
<dbReference type="Gene3D" id="3.30.70.100">
    <property type="match status" value="1"/>
</dbReference>
<protein>
    <submittedName>
        <fullName evidence="17">Heavy metal translocating P-type ATPase</fullName>
    </submittedName>
</protein>
<evidence type="ECO:0000256" key="5">
    <source>
        <dbReference type="ARBA" id="ARBA00022553"/>
    </source>
</evidence>
<keyword evidence="14 15" id="KW-0472">Membrane</keyword>
<evidence type="ECO:0000256" key="12">
    <source>
        <dbReference type="ARBA" id="ARBA00022989"/>
    </source>
</evidence>
<dbReference type="Proteomes" id="UP001595828">
    <property type="component" value="Unassembled WGS sequence"/>
</dbReference>
<dbReference type="PANTHER" id="PTHR43520">
    <property type="entry name" value="ATP7, ISOFORM B"/>
    <property type="match status" value="1"/>
</dbReference>
<keyword evidence="6 15" id="KW-0812">Transmembrane</keyword>
<dbReference type="Gene3D" id="3.40.1110.10">
    <property type="entry name" value="Calcium-transporting ATPase, cytoplasmic domain N"/>
    <property type="match status" value="1"/>
</dbReference>
<dbReference type="InterPro" id="IPR027256">
    <property type="entry name" value="P-typ_ATPase_IB"/>
</dbReference>
<evidence type="ECO:0000256" key="14">
    <source>
        <dbReference type="ARBA" id="ARBA00023136"/>
    </source>
</evidence>
<organism evidence="17 18">
    <name type="scientific">Novosphingobium tardum</name>
    <dbReference type="NCBI Taxonomy" id="1538021"/>
    <lineage>
        <taxon>Bacteria</taxon>
        <taxon>Pseudomonadati</taxon>
        <taxon>Pseudomonadota</taxon>
        <taxon>Alphaproteobacteria</taxon>
        <taxon>Sphingomonadales</taxon>
        <taxon>Sphingomonadaceae</taxon>
        <taxon>Novosphingobium</taxon>
    </lineage>
</organism>
<dbReference type="Pfam" id="PF00122">
    <property type="entry name" value="E1-E2_ATPase"/>
    <property type="match status" value="1"/>
</dbReference>
<keyword evidence="3" id="KW-0813">Transport</keyword>
<dbReference type="InterPro" id="IPR017969">
    <property type="entry name" value="Heavy-metal-associated_CS"/>
</dbReference>
<dbReference type="InterPro" id="IPR001757">
    <property type="entry name" value="P_typ_ATPase"/>
</dbReference>
<keyword evidence="10" id="KW-0460">Magnesium</keyword>
<dbReference type="InterPro" id="IPR036412">
    <property type="entry name" value="HAD-like_sf"/>
</dbReference>
<comment type="similarity">
    <text evidence="2 15">Belongs to the cation transport ATPase (P-type) (TC 3.A.3) family. Type IB subfamily.</text>
</comment>
<dbReference type="SUPFAM" id="SSF55008">
    <property type="entry name" value="HMA, heavy metal-associated domain"/>
    <property type="match status" value="1"/>
</dbReference>
<evidence type="ECO:0000256" key="13">
    <source>
        <dbReference type="ARBA" id="ARBA00023065"/>
    </source>
</evidence>
<feature type="transmembrane region" description="Helical" evidence="15">
    <location>
        <begin position="335"/>
        <end position="356"/>
    </location>
</feature>
<keyword evidence="7 15" id="KW-0479">Metal-binding</keyword>
<evidence type="ECO:0000313" key="18">
    <source>
        <dbReference type="Proteomes" id="UP001595828"/>
    </source>
</evidence>
<feature type="transmembrane region" description="Helical" evidence="15">
    <location>
        <begin position="118"/>
        <end position="135"/>
    </location>
</feature>
<keyword evidence="18" id="KW-1185">Reference proteome</keyword>
<dbReference type="SUPFAM" id="SSF81665">
    <property type="entry name" value="Calcium ATPase, transmembrane domain M"/>
    <property type="match status" value="1"/>
</dbReference>
<dbReference type="SUPFAM" id="SSF56784">
    <property type="entry name" value="HAD-like"/>
    <property type="match status" value="1"/>
</dbReference>
<dbReference type="InterPro" id="IPR023298">
    <property type="entry name" value="ATPase_P-typ_TM_dom_sf"/>
</dbReference>
<dbReference type="NCBIfam" id="TIGR01525">
    <property type="entry name" value="ATPase-IB_hvy"/>
    <property type="match status" value="1"/>
</dbReference>
<comment type="subcellular location">
    <subcellularLocation>
        <location evidence="1">Cell membrane</location>
        <topology evidence="1">Multi-pass membrane protein</topology>
    </subcellularLocation>
</comment>
<evidence type="ECO:0000259" key="16">
    <source>
        <dbReference type="PROSITE" id="PS50846"/>
    </source>
</evidence>
<evidence type="ECO:0000256" key="3">
    <source>
        <dbReference type="ARBA" id="ARBA00022448"/>
    </source>
</evidence>
<dbReference type="Gene3D" id="3.40.50.1000">
    <property type="entry name" value="HAD superfamily/HAD-like"/>
    <property type="match status" value="1"/>
</dbReference>
<name>A0ABV8RQE3_9SPHN</name>
<evidence type="ECO:0000313" key="17">
    <source>
        <dbReference type="EMBL" id="MFC4295605.1"/>
    </source>
</evidence>
<comment type="caution">
    <text evidence="17">The sequence shown here is derived from an EMBL/GenBank/DDBJ whole genome shotgun (WGS) entry which is preliminary data.</text>
</comment>
<dbReference type="NCBIfam" id="TIGR01494">
    <property type="entry name" value="ATPase_P-type"/>
    <property type="match status" value="1"/>
</dbReference>
<dbReference type="PROSITE" id="PS01229">
    <property type="entry name" value="COF_2"/>
    <property type="match status" value="1"/>
</dbReference>
<dbReference type="InterPro" id="IPR023299">
    <property type="entry name" value="ATPase_P-typ_cyto_dom_N"/>
</dbReference>
<keyword evidence="8 15" id="KW-0547">Nucleotide-binding</keyword>
<sequence length="705" mass="72760">MTAVTSTFSVPGLHCAGCIAKLEGGLSRVDGVIGARVNFTKRRVAIAHAAELDDERLRDVIGRIGFPAERLLADDEARSAPENRELGRALGVAGFAAMNIMLLSVSVWSGAQGATRDMFHWLSALIALPTVVYAGRPFYRSAWSALRRGTTNMDVPITIGVSLACAVSLYETMTHGPHAYFDGAVMLLFFLLAGRFLDGVMRARAEDGVAALQRQRAPRGLVLAAHGHAEWRDADELAPGMKLLVAAGEAFAADGTVVEGTSSVDRALVTGESAPESVAPGAGVLAGTINLAAPLTVKVSAAGEATAIAGIARLMEAAGGARSRYVRLADRASRFYAPAVHLLAALSFAGWMLAGAGLHQSVLVAVAVLIITCPCALGLAVPVAQVVSAGALMRRGILIRDGAGLERLAEADVALMDKTGTLTLGRPRLIDTGGLTAEEAPVALALARSSRHPLARALAESLDGGTAAEVTELEESPGLGVTAVFQGQEAVLGRIDLGEGDPADIAASRHALTTAFRLGDGPLRLIRFEDALRPDAAAAVRRLRELGLEPTIVSGDAPRRVDRMSRLLDVPGLGGLSPQGKLDAIAARQAAGQHVLMIGDGLNDGPALNAAHVSVAPSSASDVGQNSADLVFLGDSLAAVPVAIVAARRTMRVVRQNFAMAIGYNIVAVPIAMAGLATPLIAALAMSLSSLLVVGNSLRLRGAAA</sequence>
<evidence type="ECO:0000256" key="8">
    <source>
        <dbReference type="ARBA" id="ARBA00022741"/>
    </source>
</evidence>
<evidence type="ECO:0000256" key="1">
    <source>
        <dbReference type="ARBA" id="ARBA00004651"/>
    </source>
</evidence>
<keyword evidence="12 15" id="KW-1133">Transmembrane helix</keyword>
<dbReference type="InterPro" id="IPR006121">
    <property type="entry name" value="HMA_dom"/>
</dbReference>
<proteinExistence type="inferred from homology"/>
<dbReference type="InterPro" id="IPR059000">
    <property type="entry name" value="ATPase_P-type_domA"/>
</dbReference>
<evidence type="ECO:0000256" key="9">
    <source>
        <dbReference type="ARBA" id="ARBA00022840"/>
    </source>
</evidence>
<dbReference type="InterPro" id="IPR018303">
    <property type="entry name" value="ATPase_P-typ_P_site"/>
</dbReference>
<dbReference type="InterPro" id="IPR023214">
    <property type="entry name" value="HAD_sf"/>
</dbReference>
<gene>
    <name evidence="17" type="ORF">ACFO0A_11120</name>
</gene>
<keyword evidence="13" id="KW-0406">Ion transport</keyword>
<evidence type="ECO:0000256" key="11">
    <source>
        <dbReference type="ARBA" id="ARBA00022967"/>
    </source>
</evidence>
<feature type="transmembrane region" description="Helical" evidence="15">
    <location>
        <begin position="658"/>
        <end position="674"/>
    </location>
</feature>
<dbReference type="PANTHER" id="PTHR43520:SF5">
    <property type="entry name" value="CATION-TRANSPORTING P-TYPE ATPASE-RELATED"/>
    <property type="match status" value="1"/>
</dbReference>
<dbReference type="PRINTS" id="PR00119">
    <property type="entry name" value="CATATPASE"/>
</dbReference>
<evidence type="ECO:0000256" key="15">
    <source>
        <dbReference type="RuleBase" id="RU362081"/>
    </source>
</evidence>
<keyword evidence="9 15" id="KW-0067">ATP-binding</keyword>
<keyword evidence="5" id="KW-0597">Phosphoprotein</keyword>
<dbReference type="EMBL" id="JBHSDR010000006">
    <property type="protein sequence ID" value="MFC4295605.1"/>
    <property type="molecule type" value="Genomic_DNA"/>
</dbReference>
<dbReference type="Pfam" id="PF00702">
    <property type="entry name" value="Hydrolase"/>
    <property type="match status" value="1"/>
</dbReference>
<dbReference type="CDD" id="cd00371">
    <property type="entry name" value="HMA"/>
    <property type="match status" value="1"/>
</dbReference>
<feature type="transmembrane region" description="Helical" evidence="15">
    <location>
        <begin position="86"/>
        <end position="106"/>
    </location>
</feature>
<feature type="domain" description="HMA" evidence="16">
    <location>
        <begin position="4"/>
        <end position="69"/>
    </location>
</feature>
<evidence type="ECO:0000256" key="7">
    <source>
        <dbReference type="ARBA" id="ARBA00022723"/>
    </source>
</evidence>
<feature type="transmembrane region" description="Helical" evidence="15">
    <location>
        <begin position="155"/>
        <end position="173"/>
    </location>
</feature>
<evidence type="ECO:0000256" key="4">
    <source>
        <dbReference type="ARBA" id="ARBA00022475"/>
    </source>
</evidence>
<evidence type="ECO:0000256" key="10">
    <source>
        <dbReference type="ARBA" id="ARBA00022842"/>
    </source>
</evidence>
<dbReference type="PROSITE" id="PS01047">
    <property type="entry name" value="HMA_1"/>
    <property type="match status" value="1"/>
</dbReference>
<dbReference type="InterPro" id="IPR036163">
    <property type="entry name" value="HMA_dom_sf"/>
</dbReference>
<feature type="transmembrane region" description="Helical" evidence="15">
    <location>
        <begin position="179"/>
        <end position="197"/>
    </location>
</feature>
<dbReference type="NCBIfam" id="TIGR01511">
    <property type="entry name" value="ATPase-IB1_Cu"/>
    <property type="match status" value="1"/>
</dbReference>
<feature type="transmembrane region" description="Helical" evidence="15">
    <location>
        <begin position="362"/>
        <end position="387"/>
    </location>
</feature>
<dbReference type="SUPFAM" id="SSF81653">
    <property type="entry name" value="Calcium ATPase, transduction domain A"/>
    <property type="match status" value="1"/>
</dbReference>
<reference evidence="18" key="1">
    <citation type="journal article" date="2019" name="Int. J. Syst. Evol. Microbiol.">
        <title>The Global Catalogue of Microorganisms (GCM) 10K type strain sequencing project: providing services to taxonomists for standard genome sequencing and annotation.</title>
        <authorList>
            <consortium name="The Broad Institute Genomics Platform"/>
            <consortium name="The Broad Institute Genome Sequencing Center for Infectious Disease"/>
            <person name="Wu L."/>
            <person name="Ma J."/>
        </authorList>
    </citation>
    <scope>NUCLEOTIDE SEQUENCE [LARGE SCALE GENOMIC DNA]</scope>
    <source>
        <strain evidence="18">CGMCC 1.12989</strain>
    </source>
</reference>
<dbReference type="Gene3D" id="2.70.150.10">
    <property type="entry name" value="Calcium-transporting ATPase, cytoplasmic transduction domain A"/>
    <property type="match status" value="1"/>
</dbReference>
<evidence type="ECO:0000256" key="6">
    <source>
        <dbReference type="ARBA" id="ARBA00022692"/>
    </source>
</evidence>
<dbReference type="PROSITE" id="PS50846">
    <property type="entry name" value="HMA_2"/>
    <property type="match status" value="1"/>
</dbReference>
<evidence type="ECO:0000256" key="2">
    <source>
        <dbReference type="ARBA" id="ARBA00006024"/>
    </source>
</evidence>
<keyword evidence="11" id="KW-1278">Translocase</keyword>
<dbReference type="RefSeq" id="WP_379539074.1">
    <property type="nucleotide sequence ID" value="NZ_JBHSDR010000006.1"/>
</dbReference>
<dbReference type="PRINTS" id="PR00120">
    <property type="entry name" value="HATPASE"/>
</dbReference>
<accession>A0ABV8RQE3</accession>
<dbReference type="Pfam" id="PF00403">
    <property type="entry name" value="HMA"/>
    <property type="match status" value="1"/>
</dbReference>
<dbReference type="PROSITE" id="PS00154">
    <property type="entry name" value="ATPASE_E1_E2"/>
    <property type="match status" value="1"/>
</dbReference>
<keyword evidence="4 15" id="KW-1003">Cell membrane</keyword>